<sequence length="58" mass="6613">MDRKIAILLCFVLLMVNEISNVQARKSHDETRFQPPGSWNNIAVAKMLDANEELQSII</sequence>
<evidence type="ECO:0000256" key="1">
    <source>
        <dbReference type="SAM" id="SignalP"/>
    </source>
</evidence>
<organism evidence="2 3">
    <name type="scientific">Ciona savignyi</name>
    <name type="common">Pacific transparent sea squirt</name>
    <dbReference type="NCBI Taxonomy" id="51511"/>
    <lineage>
        <taxon>Eukaryota</taxon>
        <taxon>Metazoa</taxon>
        <taxon>Chordata</taxon>
        <taxon>Tunicata</taxon>
        <taxon>Ascidiacea</taxon>
        <taxon>Phlebobranchia</taxon>
        <taxon>Cionidae</taxon>
        <taxon>Ciona</taxon>
    </lineage>
</organism>
<evidence type="ECO:0000313" key="2">
    <source>
        <dbReference type="Ensembl" id="ENSCSAVP00000005249.1"/>
    </source>
</evidence>
<protein>
    <submittedName>
        <fullName evidence="2">Uncharacterized protein</fullName>
    </submittedName>
</protein>
<dbReference type="GeneTree" id="ENSGT01150000290558"/>
<proteinExistence type="predicted"/>
<dbReference type="Proteomes" id="UP000007875">
    <property type="component" value="Unassembled WGS sequence"/>
</dbReference>
<feature type="chain" id="PRO_5003577773" evidence="1">
    <location>
        <begin position="25"/>
        <end position="58"/>
    </location>
</feature>
<reference evidence="2" key="2">
    <citation type="submission" date="2025-08" db="UniProtKB">
        <authorList>
            <consortium name="Ensembl"/>
        </authorList>
    </citation>
    <scope>IDENTIFICATION</scope>
</reference>
<keyword evidence="1" id="KW-0732">Signal</keyword>
<dbReference type="HOGENOM" id="CLU_2978438_0_0_1"/>
<dbReference type="AlphaFoldDB" id="H2YIV0"/>
<accession>H2YIV0</accession>
<dbReference type="Ensembl" id="ENSCSAVT00000005320.1">
    <property type="protein sequence ID" value="ENSCSAVP00000005249.1"/>
    <property type="gene ID" value="ENSCSAVG00000003128.1"/>
</dbReference>
<name>H2YIV0_CIOSA</name>
<reference evidence="2" key="3">
    <citation type="submission" date="2025-09" db="UniProtKB">
        <authorList>
            <consortium name="Ensembl"/>
        </authorList>
    </citation>
    <scope>IDENTIFICATION</scope>
</reference>
<reference evidence="3" key="1">
    <citation type="submission" date="2003-08" db="EMBL/GenBank/DDBJ databases">
        <authorList>
            <person name="Birren B."/>
            <person name="Nusbaum C."/>
            <person name="Abebe A."/>
            <person name="Abouelleil A."/>
            <person name="Adekoya E."/>
            <person name="Ait-zahra M."/>
            <person name="Allen N."/>
            <person name="Allen T."/>
            <person name="An P."/>
            <person name="Anderson M."/>
            <person name="Anderson S."/>
            <person name="Arachchi H."/>
            <person name="Armbruster J."/>
            <person name="Bachantsang P."/>
            <person name="Baldwin J."/>
            <person name="Barry A."/>
            <person name="Bayul T."/>
            <person name="Blitshsteyn B."/>
            <person name="Bloom T."/>
            <person name="Blye J."/>
            <person name="Boguslavskiy L."/>
            <person name="Borowsky M."/>
            <person name="Boukhgalter B."/>
            <person name="Brunache A."/>
            <person name="Butler J."/>
            <person name="Calixte N."/>
            <person name="Calvo S."/>
            <person name="Camarata J."/>
            <person name="Campo K."/>
            <person name="Chang J."/>
            <person name="Cheshatsang Y."/>
            <person name="Citroen M."/>
            <person name="Collymore A."/>
            <person name="Considine T."/>
            <person name="Cook A."/>
            <person name="Cooke P."/>
            <person name="Corum B."/>
            <person name="Cuomo C."/>
            <person name="David R."/>
            <person name="Dawoe T."/>
            <person name="Degray S."/>
            <person name="Dodge S."/>
            <person name="Dooley K."/>
            <person name="Dorje P."/>
            <person name="Dorjee K."/>
            <person name="Dorris L."/>
            <person name="Duffey N."/>
            <person name="Dupes A."/>
            <person name="Elkins T."/>
            <person name="Engels R."/>
            <person name="Erickson J."/>
            <person name="Farina A."/>
            <person name="Faro S."/>
            <person name="Ferreira P."/>
            <person name="Fischer H."/>
            <person name="Fitzgerald M."/>
            <person name="Foley K."/>
            <person name="Gage D."/>
            <person name="Galagan J."/>
            <person name="Gearin G."/>
            <person name="Gnerre S."/>
            <person name="Gnirke A."/>
            <person name="Goyette A."/>
            <person name="Graham J."/>
            <person name="Grandbois E."/>
            <person name="Gyaltsen K."/>
            <person name="Hafez N."/>
            <person name="Hagopian D."/>
            <person name="Hagos B."/>
            <person name="Hall J."/>
            <person name="Hatcher B."/>
            <person name="Heller A."/>
            <person name="Higgins H."/>
            <person name="Honan T."/>
            <person name="Horn A."/>
            <person name="Houde N."/>
            <person name="Hughes L."/>
            <person name="Hulme W."/>
            <person name="Husby E."/>
            <person name="Iliev I."/>
            <person name="Jaffe D."/>
            <person name="Jones C."/>
            <person name="Kamal M."/>
            <person name="Kamat A."/>
            <person name="Kamvysselis M."/>
            <person name="Karlsson E."/>
            <person name="Kells C."/>
            <person name="Kieu A."/>
            <person name="Kisner P."/>
            <person name="Kodira C."/>
            <person name="Kulbokas E."/>
            <person name="Labutti K."/>
            <person name="Lama D."/>
            <person name="Landers T."/>
            <person name="Leger J."/>
            <person name="Levine S."/>
            <person name="Lewis D."/>
            <person name="Lewis T."/>
            <person name="Lindblad-toh K."/>
            <person name="Liu X."/>
            <person name="Lokyitsang T."/>
            <person name="Lokyitsang Y."/>
            <person name="Lucien O."/>
            <person name="Lui A."/>
            <person name="Ma L.J."/>
            <person name="Mabbitt R."/>
            <person name="Macdonald J."/>
            <person name="Maclean C."/>
            <person name="Major J."/>
            <person name="Manning J."/>
            <person name="Marabella R."/>
            <person name="Maru K."/>
            <person name="Matthews C."/>
            <person name="Mauceli E."/>
            <person name="Mccarthy M."/>
            <person name="Mcdonough S."/>
            <person name="Mcghee T."/>
            <person name="Meldrim J."/>
            <person name="Meneus L."/>
            <person name="Mesirov J."/>
            <person name="Mihalev A."/>
            <person name="Mihova T."/>
            <person name="Mikkelsen T."/>
            <person name="Mlenga V."/>
            <person name="Moru K."/>
            <person name="Mozes J."/>
            <person name="Mulrain L."/>
            <person name="Munson G."/>
            <person name="Naylor J."/>
            <person name="Newes C."/>
            <person name="Nguyen C."/>
            <person name="Nguyen N."/>
            <person name="Nguyen T."/>
            <person name="Nicol R."/>
            <person name="Nielsen C."/>
            <person name="Nizzari M."/>
            <person name="Norbu C."/>
            <person name="Norbu N."/>
            <person name="O'donnell P."/>
            <person name="Okoawo O."/>
            <person name="O'leary S."/>
            <person name="Omotosho B."/>
            <person name="O'neill K."/>
            <person name="Osman S."/>
            <person name="Parker S."/>
            <person name="Perrin D."/>
            <person name="Phunkhang P."/>
            <person name="Piqani B."/>
            <person name="Purcell S."/>
            <person name="Rachupka T."/>
            <person name="Ramasamy U."/>
            <person name="Rameau R."/>
            <person name="Ray V."/>
            <person name="Raymond C."/>
            <person name="Retta R."/>
            <person name="Richardson S."/>
            <person name="Rise C."/>
            <person name="Rodriguez J."/>
            <person name="Rogers J."/>
            <person name="Rogov P."/>
            <person name="Rutman M."/>
            <person name="Schupbach R."/>
            <person name="Seaman C."/>
            <person name="Settipalli S."/>
            <person name="Sharpe T."/>
            <person name="Sheridan J."/>
            <person name="Sherpa N."/>
            <person name="Shi J."/>
            <person name="Smirnov S."/>
            <person name="Smith C."/>
            <person name="Sougnez C."/>
            <person name="Spencer B."/>
            <person name="Stalker J."/>
            <person name="Stange-thomann N."/>
            <person name="Stavropoulos S."/>
            <person name="Stetson K."/>
            <person name="Stone C."/>
            <person name="Stone S."/>
            <person name="Stubbs M."/>
            <person name="Talamas J."/>
            <person name="Tchuinga P."/>
            <person name="Tenzing P."/>
            <person name="Tesfaye S."/>
            <person name="Theodore J."/>
            <person name="Thoulutsang Y."/>
            <person name="Topham K."/>
            <person name="Towey S."/>
            <person name="Tsamla T."/>
            <person name="Tsomo N."/>
            <person name="Vallee D."/>
            <person name="Vassiliev H."/>
            <person name="Venkataraman V."/>
            <person name="Vinson J."/>
            <person name="Vo A."/>
            <person name="Wade C."/>
            <person name="Wang S."/>
            <person name="Wangchuk T."/>
            <person name="Wangdi T."/>
            <person name="Whittaker C."/>
            <person name="Wilkinson J."/>
            <person name="Wu Y."/>
            <person name="Wyman D."/>
            <person name="Yadav S."/>
            <person name="Yang S."/>
            <person name="Yang X."/>
            <person name="Yeager S."/>
            <person name="Yee E."/>
            <person name="Young G."/>
            <person name="Zainoun J."/>
            <person name="Zembeck L."/>
            <person name="Zimmer A."/>
            <person name="Zody M."/>
            <person name="Lander E."/>
        </authorList>
    </citation>
    <scope>NUCLEOTIDE SEQUENCE [LARGE SCALE GENOMIC DNA]</scope>
</reference>
<evidence type="ECO:0000313" key="3">
    <source>
        <dbReference type="Proteomes" id="UP000007875"/>
    </source>
</evidence>
<dbReference type="InParanoid" id="H2YIV0"/>
<keyword evidence="3" id="KW-1185">Reference proteome</keyword>
<feature type="signal peptide" evidence="1">
    <location>
        <begin position="1"/>
        <end position="24"/>
    </location>
</feature>